<proteinExistence type="predicted"/>
<feature type="compositionally biased region" description="Polar residues" evidence="1">
    <location>
        <begin position="11"/>
        <end position="22"/>
    </location>
</feature>
<protein>
    <submittedName>
        <fullName evidence="2">Uncharacterized protein</fullName>
    </submittedName>
</protein>
<feature type="region of interest" description="Disordered" evidence="1">
    <location>
        <begin position="140"/>
        <end position="163"/>
    </location>
</feature>
<dbReference type="Proteomes" id="UP001180020">
    <property type="component" value="Unassembled WGS sequence"/>
</dbReference>
<feature type="region of interest" description="Disordered" evidence="1">
    <location>
        <begin position="61"/>
        <end position="92"/>
    </location>
</feature>
<organism evidence="2 3">
    <name type="scientific">Acorus calamus</name>
    <name type="common">Sweet flag</name>
    <dbReference type="NCBI Taxonomy" id="4465"/>
    <lineage>
        <taxon>Eukaryota</taxon>
        <taxon>Viridiplantae</taxon>
        <taxon>Streptophyta</taxon>
        <taxon>Embryophyta</taxon>
        <taxon>Tracheophyta</taxon>
        <taxon>Spermatophyta</taxon>
        <taxon>Magnoliopsida</taxon>
        <taxon>Liliopsida</taxon>
        <taxon>Acoraceae</taxon>
        <taxon>Acorus</taxon>
    </lineage>
</organism>
<dbReference type="EMBL" id="JAUJYO010000022">
    <property type="protein sequence ID" value="KAK1282044.1"/>
    <property type="molecule type" value="Genomic_DNA"/>
</dbReference>
<reference evidence="2" key="1">
    <citation type="journal article" date="2023" name="Nat. Commun.">
        <title>Diploid and tetraploid genomes of Acorus and the evolution of monocots.</title>
        <authorList>
            <person name="Ma L."/>
            <person name="Liu K.W."/>
            <person name="Li Z."/>
            <person name="Hsiao Y.Y."/>
            <person name="Qi Y."/>
            <person name="Fu T."/>
            <person name="Tang G.D."/>
            <person name="Zhang D."/>
            <person name="Sun W.H."/>
            <person name="Liu D.K."/>
            <person name="Li Y."/>
            <person name="Chen G.Z."/>
            <person name="Liu X.D."/>
            <person name="Liao X.Y."/>
            <person name="Jiang Y.T."/>
            <person name="Yu X."/>
            <person name="Hao Y."/>
            <person name="Huang J."/>
            <person name="Zhao X.W."/>
            <person name="Ke S."/>
            <person name="Chen Y.Y."/>
            <person name="Wu W.L."/>
            <person name="Hsu J.L."/>
            <person name="Lin Y.F."/>
            <person name="Huang M.D."/>
            <person name="Li C.Y."/>
            <person name="Huang L."/>
            <person name="Wang Z.W."/>
            <person name="Zhao X."/>
            <person name="Zhong W.Y."/>
            <person name="Peng D.H."/>
            <person name="Ahmad S."/>
            <person name="Lan S."/>
            <person name="Zhang J.S."/>
            <person name="Tsai W.C."/>
            <person name="Van de Peer Y."/>
            <person name="Liu Z.J."/>
        </authorList>
    </citation>
    <scope>NUCLEOTIDE SEQUENCE</scope>
    <source>
        <strain evidence="2">CP</strain>
    </source>
</reference>
<feature type="region of interest" description="Disordered" evidence="1">
    <location>
        <begin position="1"/>
        <end position="26"/>
    </location>
</feature>
<evidence type="ECO:0000313" key="2">
    <source>
        <dbReference type="EMBL" id="KAK1282044.1"/>
    </source>
</evidence>
<keyword evidence="3" id="KW-1185">Reference proteome</keyword>
<dbReference type="AlphaFoldDB" id="A0AAV9BZY7"/>
<feature type="compositionally biased region" description="Basic and acidic residues" evidence="1">
    <location>
        <begin position="71"/>
        <end position="83"/>
    </location>
</feature>
<name>A0AAV9BZY7_ACOCL</name>
<sequence length="163" mass="18184">MNVFGSGTEGSGNNSAMRSSLGQGEPETQVHVGILNSDQSNHGSSREVQINMIEKGSLYQRRMQPKWIHKKTQESSESKDGHRLFHSHNGFVGQGVRQGPSRIWKKKLVRLQDLVSPEYILKKVFRKDGPPLGVEYDTLPDGAFGRSNEVQDAEDVPLQKGWA</sequence>
<gene>
    <name evidence="2" type="ORF">QJS10_CPB22g00982</name>
</gene>
<comment type="caution">
    <text evidence="2">The sequence shown here is derived from an EMBL/GenBank/DDBJ whole genome shotgun (WGS) entry which is preliminary data.</text>
</comment>
<evidence type="ECO:0000313" key="3">
    <source>
        <dbReference type="Proteomes" id="UP001180020"/>
    </source>
</evidence>
<accession>A0AAV9BZY7</accession>
<evidence type="ECO:0000256" key="1">
    <source>
        <dbReference type="SAM" id="MobiDB-lite"/>
    </source>
</evidence>
<reference evidence="2" key="2">
    <citation type="submission" date="2023-06" db="EMBL/GenBank/DDBJ databases">
        <authorList>
            <person name="Ma L."/>
            <person name="Liu K.-W."/>
            <person name="Li Z."/>
            <person name="Hsiao Y.-Y."/>
            <person name="Qi Y."/>
            <person name="Fu T."/>
            <person name="Tang G."/>
            <person name="Zhang D."/>
            <person name="Sun W.-H."/>
            <person name="Liu D.-K."/>
            <person name="Li Y."/>
            <person name="Chen G.-Z."/>
            <person name="Liu X.-D."/>
            <person name="Liao X.-Y."/>
            <person name="Jiang Y.-T."/>
            <person name="Yu X."/>
            <person name="Hao Y."/>
            <person name="Huang J."/>
            <person name="Zhao X.-W."/>
            <person name="Ke S."/>
            <person name="Chen Y.-Y."/>
            <person name="Wu W.-L."/>
            <person name="Hsu J.-L."/>
            <person name="Lin Y.-F."/>
            <person name="Huang M.-D."/>
            <person name="Li C.-Y."/>
            <person name="Huang L."/>
            <person name="Wang Z.-W."/>
            <person name="Zhao X."/>
            <person name="Zhong W.-Y."/>
            <person name="Peng D.-H."/>
            <person name="Ahmad S."/>
            <person name="Lan S."/>
            <person name="Zhang J.-S."/>
            <person name="Tsai W.-C."/>
            <person name="Van De Peer Y."/>
            <person name="Liu Z.-J."/>
        </authorList>
    </citation>
    <scope>NUCLEOTIDE SEQUENCE</scope>
    <source>
        <strain evidence="2">CP</strain>
        <tissue evidence="2">Leaves</tissue>
    </source>
</reference>